<accession>K6WNT8</accession>
<organism evidence="2 3">
    <name type="scientific">Gordonia rhizosphera NBRC 16068</name>
    <dbReference type="NCBI Taxonomy" id="1108045"/>
    <lineage>
        <taxon>Bacteria</taxon>
        <taxon>Bacillati</taxon>
        <taxon>Actinomycetota</taxon>
        <taxon>Actinomycetes</taxon>
        <taxon>Mycobacteriales</taxon>
        <taxon>Gordoniaceae</taxon>
        <taxon>Gordonia</taxon>
    </lineage>
</organism>
<dbReference type="AlphaFoldDB" id="K6WNT8"/>
<sequence length="283" mass="29537">MVRPVGGTVGARSADGSMVTAQLPAGEEIKNSFSIRPGGQAAVVTDHALYGLRIAGDTITTVWRRAYDNGGGIRKPGQLSRGSGTTPTYFGPGKSSYVAIVDNGADPKVNVYNSDDGSTVCSMSAFGTFGGPATENSPVALKNSLILSSTWGSEYPSVTEDGPATPRTAPFTGGLTKVDVSPQGCRRAWETGSRDKVATLPKLSTSNGEIHFLGFANTPVNLGGEQNSGQVYYSAVDFETGQRRAFVPVALTPFDDPIQLTAVIGPDGTLWQGTTATMLKITH</sequence>
<dbReference type="EMBL" id="BAHC01000009">
    <property type="protein sequence ID" value="GAB88199.1"/>
    <property type="molecule type" value="Genomic_DNA"/>
</dbReference>
<feature type="region of interest" description="Disordered" evidence="1">
    <location>
        <begin position="157"/>
        <end position="176"/>
    </location>
</feature>
<dbReference type="RefSeq" id="WP_006329303.1">
    <property type="nucleotide sequence ID" value="NZ_BAHC01000009.1"/>
</dbReference>
<evidence type="ECO:0000313" key="3">
    <source>
        <dbReference type="Proteomes" id="UP000008363"/>
    </source>
</evidence>
<dbReference type="eggNOG" id="COG4257">
    <property type="taxonomic scope" value="Bacteria"/>
</dbReference>
<proteinExistence type="predicted"/>
<dbReference type="STRING" id="1108045.GORHZ_009_00140"/>
<evidence type="ECO:0000256" key="1">
    <source>
        <dbReference type="SAM" id="MobiDB-lite"/>
    </source>
</evidence>
<name>K6WNT8_9ACTN</name>
<keyword evidence="3" id="KW-1185">Reference proteome</keyword>
<gene>
    <name evidence="2" type="ORF">GORHZ_009_00140</name>
</gene>
<protein>
    <submittedName>
        <fullName evidence="2">Uncharacterized protein</fullName>
    </submittedName>
</protein>
<comment type="caution">
    <text evidence="2">The sequence shown here is derived from an EMBL/GenBank/DDBJ whole genome shotgun (WGS) entry which is preliminary data.</text>
</comment>
<evidence type="ECO:0000313" key="2">
    <source>
        <dbReference type="EMBL" id="GAB88199.1"/>
    </source>
</evidence>
<reference evidence="2 3" key="1">
    <citation type="submission" date="2012-08" db="EMBL/GenBank/DDBJ databases">
        <title>Whole genome shotgun sequence of Gordonia rhizosphera NBRC 16068.</title>
        <authorList>
            <person name="Takarada H."/>
            <person name="Isaki S."/>
            <person name="Hosoyama A."/>
            <person name="Tsuchikane K."/>
            <person name="Katsumata H."/>
            <person name="Baba S."/>
            <person name="Ohji S."/>
            <person name="Yamazaki S."/>
            <person name="Fujita N."/>
        </authorList>
    </citation>
    <scope>NUCLEOTIDE SEQUENCE [LARGE SCALE GENOMIC DNA]</scope>
    <source>
        <strain evidence="2 3">NBRC 16068</strain>
    </source>
</reference>
<dbReference type="Proteomes" id="UP000008363">
    <property type="component" value="Unassembled WGS sequence"/>
</dbReference>